<dbReference type="InterPro" id="IPR002988">
    <property type="entry name" value="GA_module"/>
</dbReference>
<keyword evidence="3" id="KW-1185">Reference proteome</keyword>
<organism evidence="2 3">
    <name type="scientific">Spongiactinospora gelatinilytica</name>
    <dbReference type="NCBI Taxonomy" id="2666298"/>
    <lineage>
        <taxon>Bacteria</taxon>
        <taxon>Bacillati</taxon>
        <taxon>Actinomycetota</taxon>
        <taxon>Actinomycetes</taxon>
        <taxon>Streptosporangiales</taxon>
        <taxon>Streptosporangiaceae</taxon>
        <taxon>Spongiactinospora</taxon>
    </lineage>
</organism>
<protein>
    <recommendedName>
        <fullName evidence="1">Extracellular matrix-binding protein ebh GA module domain-containing protein</fullName>
    </recommendedName>
</protein>
<dbReference type="EMBL" id="POUA01000899">
    <property type="protein sequence ID" value="PZG13133.1"/>
    <property type="molecule type" value="Genomic_DNA"/>
</dbReference>
<feature type="domain" description="Extracellular matrix-binding protein ebh GA module" evidence="1">
    <location>
        <begin position="67"/>
        <end position="120"/>
    </location>
</feature>
<feature type="non-terminal residue" evidence="2">
    <location>
        <position position="139"/>
    </location>
</feature>
<reference evidence="2 3" key="1">
    <citation type="submission" date="2018-01" db="EMBL/GenBank/DDBJ databases">
        <title>Draft genome sequence of Sphaerisporangium sp. 7K107.</title>
        <authorList>
            <person name="Sahin N."/>
            <person name="Saygin H."/>
            <person name="Ay H."/>
        </authorList>
    </citation>
    <scope>NUCLEOTIDE SEQUENCE [LARGE SCALE GENOMIC DNA]</scope>
    <source>
        <strain evidence="2 3">7K107</strain>
    </source>
</reference>
<dbReference type="Gene3D" id="1.20.5.420">
    <property type="entry name" value="Immunoglobulin FC, subunit C"/>
    <property type="match status" value="1"/>
</dbReference>
<evidence type="ECO:0000259" key="1">
    <source>
        <dbReference type="SMART" id="SM00844"/>
    </source>
</evidence>
<dbReference type="InterPro" id="IPR046762">
    <property type="entry name" value="pAdhesive_17"/>
</dbReference>
<name>A0A2W2DRB6_9ACTN</name>
<dbReference type="InterPro" id="IPR020840">
    <property type="entry name" value="Extracell_matrix-bd_GA"/>
</dbReference>
<dbReference type="AlphaFoldDB" id="A0A2W2DRB6"/>
<evidence type="ECO:0000313" key="3">
    <source>
        <dbReference type="Proteomes" id="UP000248544"/>
    </source>
</evidence>
<sequence length="139" mass="14248">ELTTGTGDTVNQLVDLSILGSTTVTIPTQVTPDGTQDSVSVKGAIARSELINVDLFANSAGTTPLQVDTTGADLATAKADATAAIDAMKYLTDEEKADYKQQVADATTTDAIDTVVADATAQNLANAKDWATGEINGLT</sequence>
<dbReference type="Pfam" id="PF20609">
    <property type="entry name" value="pAdhesive_17"/>
    <property type="match status" value="1"/>
</dbReference>
<accession>A0A2W2DRB6</accession>
<evidence type="ECO:0000313" key="2">
    <source>
        <dbReference type="EMBL" id="PZG13133.1"/>
    </source>
</evidence>
<comment type="caution">
    <text evidence="2">The sequence shown here is derived from an EMBL/GenBank/DDBJ whole genome shotgun (WGS) entry which is preliminary data.</text>
</comment>
<proteinExistence type="predicted"/>
<dbReference type="Pfam" id="PF01468">
    <property type="entry name" value="GA"/>
    <property type="match status" value="1"/>
</dbReference>
<dbReference type="Proteomes" id="UP000248544">
    <property type="component" value="Unassembled WGS sequence"/>
</dbReference>
<gene>
    <name evidence="2" type="ORF">C1I98_39915</name>
</gene>
<dbReference type="SMART" id="SM00844">
    <property type="entry name" value="GA"/>
    <property type="match status" value="1"/>
</dbReference>
<feature type="non-terminal residue" evidence="2">
    <location>
        <position position="1"/>
    </location>
</feature>